<keyword evidence="1" id="KW-0472">Membrane</keyword>
<dbReference type="Proteomes" id="UP000008143">
    <property type="component" value="Chromosome 1"/>
</dbReference>
<name>A0A8J1JMV1_XENTR</name>
<dbReference type="Xenbase" id="XB-GENE-29097075">
    <property type="gene designation" value="LOC116411456"/>
</dbReference>
<feature type="transmembrane region" description="Helical" evidence="1">
    <location>
        <begin position="12"/>
        <end position="35"/>
    </location>
</feature>
<dbReference type="GeneID" id="116411456"/>
<dbReference type="Gene3D" id="3.30.70.960">
    <property type="entry name" value="SEA domain"/>
    <property type="match status" value="1"/>
</dbReference>
<dbReference type="SMART" id="SM00200">
    <property type="entry name" value="SEA"/>
    <property type="match status" value="1"/>
</dbReference>
<feature type="transmembrane region" description="Helical" evidence="1">
    <location>
        <begin position="101"/>
        <end position="120"/>
    </location>
</feature>
<evidence type="ECO:0000256" key="1">
    <source>
        <dbReference type="SAM" id="Phobius"/>
    </source>
</evidence>
<evidence type="ECO:0000259" key="2">
    <source>
        <dbReference type="PROSITE" id="PS50024"/>
    </source>
</evidence>
<accession>A0A8J1JMV1</accession>
<dbReference type="PROSITE" id="PS50024">
    <property type="entry name" value="SEA"/>
    <property type="match status" value="1"/>
</dbReference>
<reference evidence="4" key="1">
    <citation type="submission" date="2025-08" db="UniProtKB">
        <authorList>
            <consortium name="RefSeq"/>
        </authorList>
    </citation>
    <scope>IDENTIFICATION</scope>
    <source>
        <strain evidence="4">Nigerian</strain>
        <tissue evidence="4">Liver and blood</tissue>
    </source>
</reference>
<evidence type="ECO:0000313" key="5">
    <source>
        <dbReference type="Xenbase" id="XB-GENE-29097075"/>
    </source>
</evidence>
<evidence type="ECO:0000313" key="3">
    <source>
        <dbReference type="Proteomes" id="UP000008143"/>
    </source>
</evidence>
<keyword evidence="1" id="KW-1133">Transmembrane helix</keyword>
<evidence type="ECO:0000313" key="4">
    <source>
        <dbReference type="RefSeq" id="XP_031759209.1"/>
    </source>
</evidence>
<dbReference type="AlphaFoldDB" id="A0A8J1JMV1"/>
<gene>
    <name evidence="4 5" type="primary">LOC116411456</name>
</gene>
<feature type="domain" description="SEA" evidence="2">
    <location>
        <begin position="45"/>
        <end position="160"/>
    </location>
</feature>
<organism evidence="3 4">
    <name type="scientific">Xenopus tropicalis</name>
    <name type="common">Western clawed frog</name>
    <name type="synonym">Silurana tropicalis</name>
    <dbReference type="NCBI Taxonomy" id="8364"/>
    <lineage>
        <taxon>Eukaryota</taxon>
        <taxon>Metazoa</taxon>
        <taxon>Chordata</taxon>
        <taxon>Craniata</taxon>
        <taxon>Vertebrata</taxon>
        <taxon>Euteleostomi</taxon>
        <taxon>Amphibia</taxon>
        <taxon>Batrachia</taxon>
        <taxon>Anura</taxon>
        <taxon>Pipoidea</taxon>
        <taxon>Pipidae</taxon>
        <taxon>Xenopodinae</taxon>
        <taxon>Xenopus</taxon>
        <taxon>Silurana</taxon>
    </lineage>
</organism>
<sequence length="160" mass="17676">MKSFGHYKVTIAVISFVILTLVAAVVSAVVIVVVLGRNTSISNYTFNYYNGSFRISNENYTDDYKNSQSDAYKSLSAQVEGLISKTFYNSDMKNQYSSAKVISISPGSVIPTFILLFNFANGASKNMSSAFVQKIFVENIKNIPGNLFDIDENSFKLIGK</sequence>
<keyword evidence="3" id="KW-1185">Reference proteome</keyword>
<dbReference type="AGR" id="Xenbase:XB-GENE-29097075"/>
<dbReference type="InterPro" id="IPR000082">
    <property type="entry name" value="SEA_dom"/>
</dbReference>
<proteinExistence type="predicted"/>
<dbReference type="Pfam" id="PF01390">
    <property type="entry name" value="SEA"/>
    <property type="match status" value="1"/>
</dbReference>
<dbReference type="RefSeq" id="XP_031759209.1">
    <property type="nucleotide sequence ID" value="XM_031903349.1"/>
</dbReference>
<protein>
    <submittedName>
        <fullName evidence="4">Transmembrane protease serine 11D-like</fullName>
    </submittedName>
</protein>
<dbReference type="InterPro" id="IPR036364">
    <property type="entry name" value="SEA_dom_sf"/>
</dbReference>
<dbReference type="SUPFAM" id="SSF82671">
    <property type="entry name" value="SEA domain"/>
    <property type="match status" value="1"/>
</dbReference>
<dbReference type="KEGG" id="xtr:116411456"/>
<dbReference type="OrthoDB" id="9366403at2759"/>
<keyword evidence="1" id="KW-0812">Transmembrane</keyword>